<dbReference type="Proteomes" id="UP001465153">
    <property type="component" value="Unassembled WGS sequence"/>
</dbReference>
<dbReference type="EMBL" id="BAABWN010000003">
    <property type="protein sequence ID" value="GAA6167308.1"/>
    <property type="molecule type" value="Genomic_DNA"/>
</dbReference>
<dbReference type="Gene3D" id="1.10.10.1820">
    <property type="entry name" value="BsuBI/PstI restriction endonuclease-like"/>
    <property type="match status" value="1"/>
</dbReference>
<keyword evidence="3" id="KW-1185">Reference proteome</keyword>
<sequence>MEFTEEQQTKLDQAKEILQELGLPPVQYNDHSPLVFLALANVKPDEAWEVATAPLLPTYVITDFIRNHYGKDYKPNSREMIRRQTLHQFEQARIIDHYQGDPTRPTNSKNNNYSLNQPIIDILKAYHNGDWKQQIEVFKQAVTSHGPVSPKRWIELDQSFRNYKVGLVYVTAFPDRAEFRKMRLI</sequence>
<dbReference type="InterPro" id="IPR041962">
    <property type="entry name" value="BsuBI/PstI_N_sf"/>
</dbReference>
<organism evidence="2 3">
    <name type="scientific">Sessilibacter corallicola</name>
    <dbReference type="NCBI Taxonomy" id="2904075"/>
    <lineage>
        <taxon>Bacteria</taxon>
        <taxon>Pseudomonadati</taxon>
        <taxon>Pseudomonadota</taxon>
        <taxon>Gammaproteobacteria</taxon>
        <taxon>Cellvibrionales</taxon>
        <taxon>Cellvibrionaceae</taxon>
        <taxon>Sessilibacter</taxon>
    </lineage>
</organism>
<gene>
    <name evidence="2" type="ORF">NBRC116591_11180</name>
</gene>
<comment type="caution">
    <text evidence="2">The sequence shown here is derived from an EMBL/GenBank/DDBJ whole genome shotgun (WGS) entry which is preliminary data.</text>
</comment>
<reference evidence="2 3" key="1">
    <citation type="submission" date="2024-04" db="EMBL/GenBank/DDBJ databases">
        <title>Draft genome sequence of Sessilibacter corallicola NBRC 116591.</title>
        <authorList>
            <person name="Miyakawa T."/>
            <person name="Kusuya Y."/>
            <person name="Miura T."/>
        </authorList>
    </citation>
    <scope>NUCLEOTIDE SEQUENCE [LARGE SCALE GENOMIC DNA]</scope>
    <source>
        <strain evidence="2 3">KU-00831-HH</strain>
    </source>
</reference>
<evidence type="ECO:0000313" key="3">
    <source>
        <dbReference type="Proteomes" id="UP001465153"/>
    </source>
</evidence>
<evidence type="ECO:0000259" key="1">
    <source>
        <dbReference type="Pfam" id="PF17728"/>
    </source>
</evidence>
<accession>A0ABQ0A6M0</accession>
<dbReference type="InterPro" id="IPR041454">
    <property type="entry name" value="BsuBI/PstI_N"/>
</dbReference>
<evidence type="ECO:0000313" key="2">
    <source>
        <dbReference type="EMBL" id="GAA6167308.1"/>
    </source>
</evidence>
<proteinExistence type="predicted"/>
<dbReference type="Pfam" id="PF17728">
    <property type="entry name" value="BsuBI_PstI_RE_N"/>
    <property type="match status" value="1"/>
</dbReference>
<protein>
    <recommendedName>
        <fullName evidence="1">BsuBI/PstI restriction endonuclease HTH domain-containing protein</fullName>
    </recommendedName>
</protein>
<feature type="domain" description="BsuBI/PstI restriction endonuclease HTH" evidence="1">
    <location>
        <begin position="9"/>
        <end position="142"/>
    </location>
</feature>
<name>A0ABQ0A6M0_9GAMM</name>